<dbReference type="EMBL" id="VWSH01000002">
    <property type="protein sequence ID" value="KAA5534767.1"/>
    <property type="molecule type" value="Genomic_DNA"/>
</dbReference>
<sequence>MKYSFLKLPVIFLLTCLISSKVLFAQDSVSLRMHLNTLCSKSFSGRGYVNDGMGKAADYIVNQFRSDSLQSFTKDYRQAFTYPVNTFTSVMDVKIDGRTLQPGVDYLVHAAASGYYKESMKVKIIDGLDFAEKVKKKDTVLIKDWEKWSKQLTKEKFAFVLQNIDTINSLMQWKGNKEFVKHLPKGVFFIPYHKKPIWTVSQAAMPATVIEFYDTNFVFKKNKISVAVDNKFLTKFEADNIAGFVPGKESTDSFIVITAHYDHLGKMGNRTMFPGASDNASGTSMMLELARYYAANPAKYTMVFIAFAGEEAGLLGSKYFTEHPLMDLGKIKFLINIDIMGDATSGISVVNGKTHETEYNILAGLNKAGIDGFSFKEVRQGGAAANSDHYFFTEKGVPAFFIFSMGGKGYYHDIWDKADKVTLQNIPQFGELVKRFIATF</sequence>
<dbReference type="GO" id="GO:0008235">
    <property type="term" value="F:metalloexopeptidase activity"/>
    <property type="evidence" value="ECO:0007669"/>
    <property type="project" value="InterPro"/>
</dbReference>
<comment type="caution">
    <text evidence="3">The sequence shown here is derived from an EMBL/GenBank/DDBJ whole genome shotgun (WGS) entry which is preliminary data.</text>
</comment>
<organism evidence="3 4">
    <name type="scientific">Taibaiella lutea</name>
    <dbReference type="NCBI Taxonomy" id="2608001"/>
    <lineage>
        <taxon>Bacteria</taxon>
        <taxon>Pseudomonadati</taxon>
        <taxon>Bacteroidota</taxon>
        <taxon>Chitinophagia</taxon>
        <taxon>Chitinophagales</taxon>
        <taxon>Chitinophagaceae</taxon>
        <taxon>Taibaiella</taxon>
    </lineage>
</organism>
<dbReference type="PANTHER" id="PTHR12147:SF26">
    <property type="entry name" value="PEPTIDASE M28 DOMAIN-CONTAINING PROTEIN"/>
    <property type="match status" value="1"/>
</dbReference>
<evidence type="ECO:0000313" key="3">
    <source>
        <dbReference type="EMBL" id="KAA5534767.1"/>
    </source>
</evidence>
<name>A0A5M6CI77_9BACT</name>
<keyword evidence="3" id="KW-0378">Hydrolase</keyword>
<dbReference type="InterPro" id="IPR045175">
    <property type="entry name" value="M28_fam"/>
</dbReference>
<dbReference type="RefSeq" id="WP_150032446.1">
    <property type="nucleotide sequence ID" value="NZ_VWSH01000002.1"/>
</dbReference>
<dbReference type="GO" id="GO:0006508">
    <property type="term" value="P:proteolysis"/>
    <property type="evidence" value="ECO:0007669"/>
    <property type="project" value="InterPro"/>
</dbReference>
<evidence type="ECO:0000256" key="1">
    <source>
        <dbReference type="SAM" id="SignalP"/>
    </source>
</evidence>
<dbReference type="InterPro" id="IPR007484">
    <property type="entry name" value="Peptidase_M28"/>
</dbReference>
<dbReference type="SUPFAM" id="SSF53187">
    <property type="entry name" value="Zn-dependent exopeptidases"/>
    <property type="match status" value="1"/>
</dbReference>
<evidence type="ECO:0000259" key="2">
    <source>
        <dbReference type="Pfam" id="PF04389"/>
    </source>
</evidence>
<accession>A0A5M6CI77</accession>
<keyword evidence="4" id="KW-1185">Reference proteome</keyword>
<proteinExistence type="predicted"/>
<gene>
    <name evidence="3" type="ORF">F0919_09165</name>
</gene>
<keyword evidence="1" id="KW-0732">Signal</keyword>
<feature type="domain" description="Peptidase M28" evidence="2">
    <location>
        <begin position="240"/>
        <end position="436"/>
    </location>
</feature>
<feature type="chain" id="PRO_5024289188" evidence="1">
    <location>
        <begin position="26"/>
        <end position="440"/>
    </location>
</feature>
<dbReference type="AlphaFoldDB" id="A0A5M6CI77"/>
<feature type="signal peptide" evidence="1">
    <location>
        <begin position="1"/>
        <end position="25"/>
    </location>
</feature>
<dbReference type="Pfam" id="PF04389">
    <property type="entry name" value="Peptidase_M28"/>
    <property type="match status" value="1"/>
</dbReference>
<reference evidence="3 4" key="1">
    <citation type="submission" date="2019-09" db="EMBL/GenBank/DDBJ databases">
        <title>Genome sequence and assembly of Taibaiella sp.</title>
        <authorList>
            <person name="Chhetri G."/>
        </authorList>
    </citation>
    <scope>NUCLEOTIDE SEQUENCE [LARGE SCALE GENOMIC DNA]</scope>
    <source>
        <strain evidence="3 4">KVB11</strain>
    </source>
</reference>
<dbReference type="PANTHER" id="PTHR12147">
    <property type="entry name" value="METALLOPEPTIDASE M28 FAMILY MEMBER"/>
    <property type="match status" value="1"/>
</dbReference>
<evidence type="ECO:0000313" key="4">
    <source>
        <dbReference type="Proteomes" id="UP000323632"/>
    </source>
</evidence>
<protein>
    <submittedName>
        <fullName evidence="3">M20/M25/M40 family metallo-hydrolase</fullName>
    </submittedName>
</protein>
<dbReference type="Proteomes" id="UP000323632">
    <property type="component" value="Unassembled WGS sequence"/>
</dbReference>
<dbReference type="Gene3D" id="3.40.630.10">
    <property type="entry name" value="Zn peptidases"/>
    <property type="match status" value="1"/>
</dbReference>